<gene>
    <name evidence="8" type="ORF">COLO4_05606</name>
</gene>
<dbReference type="STRING" id="93759.A0A1R3KQH3"/>
<comment type="caution">
    <text evidence="8">The sequence shown here is derived from an EMBL/GenBank/DDBJ whole genome shotgun (WGS) entry which is preliminary data.</text>
</comment>
<keyword evidence="5 6" id="KW-0408">Iron</keyword>
<dbReference type="InterPro" id="IPR026992">
    <property type="entry name" value="DIOX_N"/>
</dbReference>
<dbReference type="OrthoDB" id="288590at2759"/>
<dbReference type="SUPFAM" id="SSF51197">
    <property type="entry name" value="Clavaminate synthase-like"/>
    <property type="match status" value="1"/>
</dbReference>
<comment type="similarity">
    <text evidence="2 6">Belongs to the iron/ascorbate-dependent oxidoreductase family.</text>
</comment>
<accession>A0A1R3KQH3</accession>
<keyword evidence="9" id="KW-1185">Reference proteome</keyword>
<protein>
    <submittedName>
        <fullName evidence="8">Oxoglutarate/iron-dependent dioxygenase</fullName>
    </submittedName>
</protein>
<dbReference type="GO" id="GO:0051213">
    <property type="term" value="F:dioxygenase activity"/>
    <property type="evidence" value="ECO:0007669"/>
    <property type="project" value="UniProtKB-KW"/>
</dbReference>
<dbReference type="PROSITE" id="PS51471">
    <property type="entry name" value="FE2OG_OXY"/>
    <property type="match status" value="1"/>
</dbReference>
<dbReference type="FunFam" id="2.60.120.330:FF:000005">
    <property type="entry name" value="1-aminocyclopropane-1-carboxylate oxidase homolog 1"/>
    <property type="match status" value="1"/>
</dbReference>
<dbReference type="EMBL" id="AWUE01012378">
    <property type="protein sequence ID" value="OMP09304.1"/>
    <property type="molecule type" value="Genomic_DNA"/>
</dbReference>
<dbReference type="AlphaFoldDB" id="A0A1R3KQH3"/>
<dbReference type="InterPro" id="IPR027443">
    <property type="entry name" value="IPNS-like_sf"/>
</dbReference>
<dbReference type="Gene3D" id="2.60.120.330">
    <property type="entry name" value="B-lactam Antibiotic, Isopenicillin N Synthase, Chain"/>
    <property type="match status" value="1"/>
</dbReference>
<reference evidence="9" key="1">
    <citation type="submission" date="2013-09" db="EMBL/GenBank/DDBJ databases">
        <title>Corchorus olitorius genome sequencing.</title>
        <authorList>
            <person name="Alam M."/>
            <person name="Haque M.S."/>
            <person name="Islam M.S."/>
            <person name="Emdad E.M."/>
            <person name="Islam M.M."/>
            <person name="Ahmed B."/>
            <person name="Halim A."/>
            <person name="Hossen Q.M.M."/>
            <person name="Hossain M.Z."/>
            <person name="Ahmed R."/>
            <person name="Khan M.M."/>
            <person name="Islam R."/>
            <person name="Rashid M.M."/>
            <person name="Khan S.A."/>
            <person name="Rahman M.S."/>
            <person name="Alam M."/>
            <person name="Yahiya A.S."/>
            <person name="Khan M.S."/>
            <person name="Azam M.S."/>
            <person name="Haque T."/>
            <person name="Lashkar M.Z.H."/>
            <person name="Akhand A.I."/>
            <person name="Morshed G."/>
            <person name="Roy S."/>
            <person name="Uddin K.S."/>
            <person name="Rabeya T."/>
            <person name="Hossain A.S."/>
            <person name="Chowdhury A."/>
            <person name="Snigdha A.R."/>
            <person name="Mortoza M.S."/>
            <person name="Matin S.A."/>
            <person name="Hoque S.M.E."/>
            <person name="Islam M.K."/>
            <person name="Roy D.K."/>
            <person name="Haider R."/>
            <person name="Moosa M.M."/>
            <person name="Elias S.M."/>
            <person name="Hasan A.M."/>
            <person name="Jahan S."/>
            <person name="Shafiuddin M."/>
            <person name="Mahmood N."/>
            <person name="Shommy N.S."/>
        </authorList>
    </citation>
    <scope>NUCLEOTIDE SEQUENCE [LARGE SCALE GENOMIC DNA]</scope>
    <source>
        <strain evidence="9">cv. O-4</strain>
    </source>
</reference>
<evidence type="ECO:0000313" key="9">
    <source>
        <dbReference type="Proteomes" id="UP000187203"/>
    </source>
</evidence>
<dbReference type="Pfam" id="PF03171">
    <property type="entry name" value="2OG-FeII_Oxy"/>
    <property type="match status" value="1"/>
</dbReference>
<dbReference type="InterPro" id="IPR005123">
    <property type="entry name" value="Oxoglu/Fe-dep_dioxygenase_dom"/>
</dbReference>
<keyword evidence="3 6" id="KW-0479">Metal-binding</keyword>
<evidence type="ECO:0000256" key="3">
    <source>
        <dbReference type="ARBA" id="ARBA00022723"/>
    </source>
</evidence>
<proteinExistence type="inferred from homology"/>
<dbReference type="PANTHER" id="PTHR10209">
    <property type="entry name" value="OXIDOREDUCTASE, 2OG-FE II OXYGENASE FAMILY PROTEIN"/>
    <property type="match status" value="1"/>
</dbReference>
<evidence type="ECO:0000256" key="6">
    <source>
        <dbReference type="RuleBase" id="RU003682"/>
    </source>
</evidence>
<keyword evidence="8" id="KW-0223">Dioxygenase</keyword>
<evidence type="ECO:0000256" key="2">
    <source>
        <dbReference type="ARBA" id="ARBA00008056"/>
    </source>
</evidence>
<evidence type="ECO:0000256" key="4">
    <source>
        <dbReference type="ARBA" id="ARBA00023002"/>
    </source>
</evidence>
<evidence type="ECO:0000256" key="5">
    <source>
        <dbReference type="ARBA" id="ARBA00023004"/>
    </source>
</evidence>
<evidence type="ECO:0000313" key="8">
    <source>
        <dbReference type="EMBL" id="OMP09304.1"/>
    </source>
</evidence>
<comment type="cofactor">
    <cofactor evidence="1">
        <name>Fe cation</name>
        <dbReference type="ChEBI" id="CHEBI:24875"/>
    </cofactor>
</comment>
<feature type="domain" description="Fe2OG dioxygenase" evidence="7">
    <location>
        <begin position="213"/>
        <end position="314"/>
    </location>
</feature>
<dbReference type="GO" id="GO:0046872">
    <property type="term" value="F:metal ion binding"/>
    <property type="evidence" value="ECO:0007669"/>
    <property type="project" value="UniProtKB-KW"/>
</dbReference>
<evidence type="ECO:0000259" key="7">
    <source>
        <dbReference type="PROSITE" id="PS51471"/>
    </source>
</evidence>
<evidence type="ECO:0000256" key="1">
    <source>
        <dbReference type="ARBA" id="ARBA00001962"/>
    </source>
</evidence>
<organism evidence="8 9">
    <name type="scientific">Corchorus olitorius</name>
    <dbReference type="NCBI Taxonomy" id="93759"/>
    <lineage>
        <taxon>Eukaryota</taxon>
        <taxon>Viridiplantae</taxon>
        <taxon>Streptophyta</taxon>
        <taxon>Embryophyta</taxon>
        <taxon>Tracheophyta</taxon>
        <taxon>Spermatophyta</taxon>
        <taxon>Magnoliopsida</taxon>
        <taxon>eudicotyledons</taxon>
        <taxon>Gunneridae</taxon>
        <taxon>Pentapetalae</taxon>
        <taxon>rosids</taxon>
        <taxon>malvids</taxon>
        <taxon>Malvales</taxon>
        <taxon>Malvaceae</taxon>
        <taxon>Grewioideae</taxon>
        <taxon>Apeibeae</taxon>
        <taxon>Corchorus</taxon>
    </lineage>
</organism>
<sequence>METIPAVYSHLDEDEYAKQLKEFLETKAGVKGVVDSGATRIPRIFIYPPENRPNPTSDDSCLQVPIIDLEGLQNGKRMEIVNEIREAASTWGVFQMVNHGVPVAIMDKLLDSVRQFHEQSQEVKEDWFSDDKSKQVRLYSNGYFTAFRAAYWKDTLSFLRAQQLEKEQIPQVCREAVIEYTRCVMQFKDTISELLSEALELSGDYLAKTECMDSVTLLCHYYPACPEPELTWGVSSHTDIDFLTLLCQDDVGGLQVRYQDKWVDVPTIHGALILNLGDFMQLITNDKFKSIEHRARVVQSRSRISIAAFFFPTSANMVKPYGPIKELVSEKDPPIYRETSVGEYFSTYFQQPKGSIALPHFKLSTS</sequence>
<dbReference type="Pfam" id="PF14226">
    <property type="entry name" value="DIOX_N"/>
    <property type="match status" value="1"/>
</dbReference>
<dbReference type="Proteomes" id="UP000187203">
    <property type="component" value="Unassembled WGS sequence"/>
</dbReference>
<keyword evidence="4 6" id="KW-0560">Oxidoreductase</keyword>
<name>A0A1R3KQH3_9ROSI</name>
<dbReference type="PANTHER" id="PTHR10209:SF714">
    <property type="entry name" value="1-AMINOCYCLOPROPANE-1-CARBOXYLATE OXIDASE HOMOLOG 11-RELATED"/>
    <property type="match status" value="1"/>
</dbReference>
<dbReference type="InterPro" id="IPR044861">
    <property type="entry name" value="IPNS-like_FE2OG_OXY"/>
</dbReference>